<dbReference type="SUPFAM" id="SSF51690">
    <property type="entry name" value="Nicotinate/Quinolinate PRTase C-terminal domain-like"/>
    <property type="match status" value="1"/>
</dbReference>
<dbReference type="PIRSF" id="PIRSF006250">
    <property type="entry name" value="NadC_ModD"/>
    <property type="match status" value="1"/>
</dbReference>
<name>A0A143P7P1_9STAP</name>
<comment type="similarity">
    <text evidence="3 12">Belongs to the NadC/ModD family.</text>
</comment>
<dbReference type="Proteomes" id="UP000293854">
    <property type="component" value="Unassembled WGS sequence"/>
</dbReference>
<dbReference type="Pfam" id="PF01729">
    <property type="entry name" value="QRPTase_C"/>
    <property type="match status" value="1"/>
</dbReference>
<reference evidence="15 18" key="2">
    <citation type="submission" date="2021-01" db="EMBL/GenBank/DDBJ databases">
        <title>FDA dAtabase for Regulatory Grade micrObial Sequences (FDA-ARGOS): Supporting development and validation of Infectious Disease Dx tests.</title>
        <authorList>
            <person name="Sproer C."/>
            <person name="Gronow S."/>
            <person name="Severitt S."/>
            <person name="Schroder I."/>
            <person name="Tallon L."/>
            <person name="Sadzewicz L."/>
            <person name="Zhao X."/>
            <person name="Boylan J."/>
            <person name="Ott S."/>
            <person name="Bowen H."/>
            <person name="Vavikolanu K."/>
            <person name="Mehta A."/>
            <person name="Aluvathingal J."/>
            <person name="Nadendla S."/>
            <person name="Lowell S."/>
            <person name="Myers T."/>
            <person name="Yan Y."/>
            <person name="Sichtig H."/>
        </authorList>
    </citation>
    <scope>NUCLEOTIDE SEQUENCE [LARGE SCALE GENOMIC DNA]</scope>
    <source>
        <strain evidence="15 18">FDAARGOS_1148</strain>
    </source>
</reference>
<evidence type="ECO:0000256" key="6">
    <source>
        <dbReference type="ARBA" id="ARBA00022642"/>
    </source>
</evidence>
<evidence type="ECO:0000256" key="9">
    <source>
        <dbReference type="ARBA" id="ARBA00033102"/>
    </source>
</evidence>
<proteinExistence type="inferred from homology"/>
<evidence type="ECO:0000256" key="2">
    <source>
        <dbReference type="ARBA" id="ARBA00004893"/>
    </source>
</evidence>
<dbReference type="InterPro" id="IPR013785">
    <property type="entry name" value="Aldolase_TIM"/>
</dbReference>
<evidence type="ECO:0000256" key="7">
    <source>
        <dbReference type="ARBA" id="ARBA00022676"/>
    </source>
</evidence>
<dbReference type="GO" id="GO:0005737">
    <property type="term" value="C:cytoplasm"/>
    <property type="evidence" value="ECO:0007669"/>
    <property type="project" value="TreeGrafter"/>
</dbReference>
<dbReference type="Proteomes" id="UP000595942">
    <property type="component" value="Chromosome"/>
</dbReference>
<dbReference type="AlphaFoldDB" id="A0A143P7P1"/>
<keyword evidence="8 12" id="KW-0808">Transferase</keyword>
<dbReference type="InterPro" id="IPR037128">
    <property type="entry name" value="Quinolinate_PRibosylTase_N_sf"/>
</dbReference>
<evidence type="ECO:0000259" key="14">
    <source>
        <dbReference type="Pfam" id="PF02749"/>
    </source>
</evidence>
<dbReference type="GeneID" id="93726317"/>
<feature type="domain" description="Quinolinate phosphoribosyl transferase C-terminal" evidence="13">
    <location>
        <begin position="109"/>
        <end position="272"/>
    </location>
</feature>
<dbReference type="OrthoDB" id="9782546at2"/>
<evidence type="ECO:0000256" key="11">
    <source>
        <dbReference type="ARBA" id="ARBA00069173"/>
    </source>
</evidence>
<dbReference type="InterPro" id="IPR022412">
    <property type="entry name" value="Quinolinate_PRibosylTrfase_N"/>
</dbReference>
<protein>
    <recommendedName>
        <fullName evidence="11">Probable nicotinate-nucleotide pyrophosphorylase [carboxylating]</fullName>
        <ecNumber evidence="5">2.4.2.19</ecNumber>
    </recommendedName>
    <alternativeName>
        <fullName evidence="9">Quinolinate phosphoribosyltransferase [decarboxylating]</fullName>
    </alternativeName>
</protein>
<dbReference type="InterPro" id="IPR027277">
    <property type="entry name" value="NadC/ModD"/>
</dbReference>
<gene>
    <name evidence="16" type="primary">nadC</name>
    <name evidence="16" type="ORF">EIG99_11080</name>
    <name evidence="15" type="ORF">I6J05_05260</name>
</gene>
<evidence type="ECO:0000313" key="16">
    <source>
        <dbReference type="EMBL" id="RZI00599.1"/>
    </source>
</evidence>
<dbReference type="InterPro" id="IPR004393">
    <property type="entry name" value="NadC"/>
</dbReference>
<dbReference type="EMBL" id="CP068073">
    <property type="protein sequence ID" value="QQS83726.1"/>
    <property type="molecule type" value="Genomic_DNA"/>
</dbReference>
<reference evidence="16 17" key="1">
    <citation type="submission" date="2018-11" db="EMBL/GenBank/DDBJ databases">
        <title>Genomic profiling of Staphylococcus species from a Poultry farm system in KwaZulu-Natal, South Africa.</title>
        <authorList>
            <person name="Amoako D.G."/>
            <person name="Somboro A.M."/>
            <person name="Abia A.L.K."/>
            <person name="Bester L.A."/>
            <person name="Essack S.Y."/>
        </authorList>
    </citation>
    <scope>NUCLEOTIDE SEQUENCE [LARGE SCALE GENOMIC DNA]</scope>
    <source>
        <strain evidence="16 17">SA11</strain>
    </source>
</reference>
<dbReference type="SUPFAM" id="SSF54675">
    <property type="entry name" value="Nicotinate/Quinolinate PRTase N-terminal domain-like"/>
    <property type="match status" value="1"/>
</dbReference>
<evidence type="ECO:0000256" key="1">
    <source>
        <dbReference type="ARBA" id="ARBA00003237"/>
    </source>
</evidence>
<dbReference type="EC" id="2.4.2.19" evidence="5"/>
<keyword evidence="7 12" id="KW-0328">Glycosyltransferase</keyword>
<evidence type="ECO:0000256" key="4">
    <source>
        <dbReference type="ARBA" id="ARBA00011218"/>
    </source>
</evidence>
<dbReference type="UniPathway" id="UPA00253">
    <property type="reaction ID" value="UER00331"/>
</dbReference>
<dbReference type="Pfam" id="PF02749">
    <property type="entry name" value="QRPTase_N"/>
    <property type="match status" value="1"/>
</dbReference>
<dbReference type="FunFam" id="3.90.1170.20:FF:000001">
    <property type="entry name" value="Nicotinate-nucleotide diphosphorylase (Carboxylating)"/>
    <property type="match status" value="1"/>
</dbReference>
<dbReference type="NCBIfam" id="TIGR00078">
    <property type="entry name" value="nadC"/>
    <property type="match status" value="1"/>
</dbReference>
<organism evidence="16 17">
    <name type="scientific">Staphylococcus condimenti</name>
    <dbReference type="NCBI Taxonomy" id="70255"/>
    <lineage>
        <taxon>Bacteria</taxon>
        <taxon>Bacillati</taxon>
        <taxon>Bacillota</taxon>
        <taxon>Bacilli</taxon>
        <taxon>Bacillales</taxon>
        <taxon>Staphylococcaceae</taxon>
        <taxon>Staphylococcus</taxon>
    </lineage>
</organism>
<evidence type="ECO:0000313" key="17">
    <source>
        <dbReference type="Proteomes" id="UP000293854"/>
    </source>
</evidence>
<sequence length="277" mass="30671">MLNPLLVKEKITQFYIEDNQYGDLATHIFDQTQEGTLTLKSKDEGIFCGEVIIKEAFPLLDSNVVINLKVKDGEAVYPSDIIAEIKGPVYVLLTMERIVLNLIQRMSGIATQTKQIVDKITHTSTNIVDTRKTTPGLGIFEKYAVTVGGGLNHRRSLNDGLMLKDNHIAFSKSMETAIANAKKVIGPMDKIEVEIENEEMLKTAIDKHVDIIMFDNQKPEWIAEHLKLVPDTIQTEASGNINASNVVAYAETGVDYISMGSLFYAQSALDISAKVVI</sequence>
<evidence type="ECO:0000256" key="5">
    <source>
        <dbReference type="ARBA" id="ARBA00011944"/>
    </source>
</evidence>
<accession>A0A143P7P1</accession>
<dbReference type="InterPro" id="IPR002638">
    <property type="entry name" value="Quinolinate_PRibosylTrfase_C"/>
</dbReference>
<dbReference type="PANTHER" id="PTHR32179:SF3">
    <property type="entry name" value="NICOTINATE-NUCLEOTIDE PYROPHOSPHORYLASE [CARBOXYLATING]"/>
    <property type="match status" value="1"/>
</dbReference>
<keyword evidence="6" id="KW-0662">Pyridine nucleotide biosynthesis</keyword>
<dbReference type="GO" id="GO:0034213">
    <property type="term" value="P:quinolinate catabolic process"/>
    <property type="evidence" value="ECO:0007669"/>
    <property type="project" value="TreeGrafter"/>
</dbReference>
<dbReference type="RefSeq" id="WP_047132994.1">
    <property type="nucleotide sequence ID" value="NZ_CP015114.1"/>
</dbReference>
<comment type="subunit">
    <text evidence="4">Hexamer formed by 3 homodimers.</text>
</comment>
<dbReference type="GO" id="GO:0004514">
    <property type="term" value="F:nicotinate-nucleotide diphosphorylase (carboxylating) activity"/>
    <property type="evidence" value="ECO:0007669"/>
    <property type="project" value="UniProtKB-EC"/>
</dbReference>
<evidence type="ECO:0000256" key="8">
    <source>
        <dbReference type="ARBA" id="ARBA00022679"/>
    </source>
</evidence>
<comment type="pathway">
    <text evidence="2">Cofactor biosynthesis; NAD(+) biosynthesis; nicotinate D-ribonucleotide from quinolinate: step 1/1.</text>
</comment>
<evidence type="ECO:0000256" key="10">
    <source>
        <dbReference type="ARBA" id="ARBA00047445"/>
    </source>
</evidence>
<dbReference type="Gene3D" id="3.90.1170.20">
    <property type="entry name" value="Quinolinate phosphoribosyl transferase, N-terminal domain"/>
    <property type="match status" value="1"/>
</dbReference>
<evidence type="ECO:0000256" key="12">
    <source>
        <dbReference type="PIRNR" id="PIRNR006250"/>
    </source>
</evidence>
<dbReference type="InterPro" id="IPR036068">
    <property type="entry name" value="Nicotinate_pribotase-like_C"/>
</dbReference>
<dbReference type="GO" id="GO:0009435">
    <property type="term" value="P:NAD+ biosynthetic process"/>
    <property type="evidence" value="ECO:0007669"/>
    <property type="project" value="UniProtKB-UniPathway"/>
</dbReference>
<comment type="catalytic activity">
    <reaction evidence="10">
        <text>nicotinate beta-D-ribonucleotide + CO2 + diphosphate = quinolinate + 5-phospho-alpha-D-ribose 1-diphosphate + 2 H(+)</text>
        <dbReference type="Rhea" id="RHEA:12733"/>
        <dbReference type="ChEBI" id="CHEBI:15378"/>
        <dbReference type="ChEBI" id="CHEBI:16526"/>
        <dbReference type="ChEBI" id="CHEBI:29959"/>
        <dbReference type="ChEBI" id="CHEBI:33019"/>
        <dbReference type="ChEBI" id="CHEBI:57502"/>
        <dbReference type="ChEBI" id="CHEBI:58017"/>
        <dbReference type="EC" id="2.4.2.19"/>
    </reaction>
</comment>
<evidence type="ECO:0000259" key="13">
    <source>
        <dbReference type="Pfam" id="PF01729"/>
    </source>
</evidence>
<comment type="function">
    <text evidence="1">Involved in the catabolism of quinolinic acid (QA).</text>
</comment>
<feature type="domain" description="Quinolinate phosphoribosyl transferase N-terminal" evidence="14">
    <location>
        <begin position="24"/>
        <end position="107"/>
    </location>
</feature>
<keyword evidence="18" id="KW-1185">Reference proteome</keyword>
<dbReference type="KEGG" id="scv:A4G25_00470"/>
<dbReference type="Gene3D" id="3.20.20.70">
    <property type="entry name" value="Aldolase class I"/>
    <property type="match status" value="1"/>
</dbReference>
<dbReference type="PANTHER" id="PTHR32179">
    <property type="entry name" value="NICOTINATE-NUCLEOTIDE PYROPHOSPHORYLASE [CARBOXYLATING]"/>
    <property type="match status" value="1"/>
</dbReference>
<dbReference type="FunFam" id="3.20.20.70:FF:000030">
    <property type="entry name" value="Nicotinate-nucleotide pyrophosphorylase, carboxylating"/>
    <property type="match status" value="1"/>
</dbReference>
<evidence type="ECO:0000313" key="18">
    <source>
        <dbReference type="Proteomes" id="UP000595942"/>
    </source>
</evidence>
<evidence type="ECO:0000313" key="15">
    <source>
        <dbReference type="EMBL" id="QQS83726.1"/>
    </source>
</evidence>
<dbReference type="EMBL" id="RQTE01000250">
    <property type="protein sequence ID" value="RZI00599.1"/>
    <property type="molecule type" value="Genomic_DNA"/>
</dbReference>
<dbReference type="CDD" id="cd01572">
    <property type="entry name" value="QPRTase"/>
    <property type="match status" value="1"/>
</dbReference>
<evidence type="ECO:0000256" key="3">
    <source>
        <dbReference type="ARBA" id="ARBA00009400"/>
    </source>
</evidence>